<evidence type="ECO:0000313" key="3">
    <source>
        <dbReference type="EMBL" id="MDR6204534.1"/>
    </source>
</evidence>
<sequence>MTGSEMRRAGQGKRAARRDLQAELAVTTQEEPGVREQQVNDALRVLDEMHRLGRIERDAYRQRRRRLLDSLVGEVPSDGGDTVRRSVPAGAARRQPVPIRRRDAGSAQMPVKRGRSSALWMLLMLLLVAVAGALAAGWLMLTR</sequence>
<name>A0ABD5CH41_9BURK</name>
<evidence type="ECO:0000313" key="4">
    <source>
        <dbReference type="Proteomes" id="UP001245184"/>
    </source>
</evidence>
<dbReference type="Proteomes" id="UP001245184">
    <property type="component" value="Unassembled WGS sequence"/>
</dbReference>
<protein>
    <recommendedName>
        <fullName evidence="5">Transmembrane protein</fullName>
    </recommendedName>
</protein>
<feature type="region of interest" description="Disordered" evidence="1">
    <location>
        <begin position="75"/>
        <end position="108"/>
    </location>
</feature>
<keyword evidence="2" id="KW-0812">Transmembrane</keyword>
<evidence type="ECO:0000256" key="1">
    <source>
        <dbReference type="SAM" id="MobiDB-lite"/>
    </source>
</evidence>
<dbReference type="AlphaFoldDB" id="A0ABD5CH41"/>
<dbReference type="RefSeq" id="WP_307259747.1">
    <property type="nucleotide sequence ID" value="NZ_ATXV01000010.1"/>
</dbReference>
<keyword evidence="2" id="KW-1133">Transmembrane helix</keyword>
<reference evidence="3 4" key="1">
    <citation type="submission" date="2023-08" db="EMBL/GenBank/DDBJ databases">
        <title>Genome sequencing of plant associated microbes to promote plant fitness in Sorghum bicolor and Oryza sativa.</title>
        <authorList>
            <person name="Coleman-Derr D."/>
        </authorList>
    </citation>
    <scope>NUCLEOTIDE SEQUENCE [LARGE SCALE GENOMIC DNA]</scope>
    <source>
        <strain evidence="3 4">SLBN-33</strain>
    </source>
</reference>
<comment type="caution">
    <text evidence="3">The sequence shown here is derived from an EMBL/GenBank/DDBJ whole genome shotgun (WGS) entry which is preliminary data.</text>
</comment>
<keyword evidence="2" id="KW-0472">Membrane</keyword>
<feature type="transmembrane region" description="Helical" evidence="2">
    <location>
        <begin position="118"/>
        <end position="141"/>
    </location>
</feature>
<gene>
    <name evidence="3" type="ORF">QF025_003254</name>
</gene>
<proteinExistence type="predicted"/>
<evidence type="ECO:0000256" key="2">
    <source>
        <dbReference type="SAM" id="Phobius"/>
    </source>
</evidence>
<evidence type="ECO:0008006" key="5">
    <source>
        <dbReference type="Google" id="ProtNLM"/>
    </source>
</evidence>
<dbReference type="EMBL" id="JAVIZN010000002">
    <property type="protein sequence ID" value="MDR6204534.1"/>
    <property type="molecule type" value="Genomic_DNA"/>
</dbReference>
<organism evidence="3 4">
    <name type="scientific">Paraburkholderia graminis</name>
    <dbReference type="NCBI Taxonomy" id="60548"/>
    <lineage>
        <taxon>Bacteria</taxon>
        <taxon>Pseudomonadati</taxon>
        <taxon>Pseudomonadota</taxon>
        <taxon>Betaproteobacteria</taxon>
        <taxon>Burkholderiales</taxon>
        <taxon>Burkholderiaceae</taxon>
        <taxon>Paraburkholderia</taxon>
    </lineage>
</organism>
<accession>A0ABD5CH41</accession>